<dbReference type="Proteomes" id="UP001608902">
    <property type="component" value="Unassembled WGS sequence"/>
</dbReference>
<dbReference type="InterPro" id="IPR023780">
    <property type="entry name" value="Chromo_domain"/>
</dbReference>
<dbReference type="InterPro" id="IPR051219">
    <property type="entry name" value="Heterochromatin_chromo-domain"/>
</dbReference>
<dbReference type="CDD" id="cd00024">
    <property type="entry name" value="CD_CSD"/>
    <property type="match status" value="1"/>
</dbReference>
<dbReference type="PANTHER" id="PTHR22812">
    <property type="entry name" value="CHROMOBOX PROTEIN"/>
    <property type="match status" value="1"/>
</dbReference>
<dbReference type="InterPro" id="IPR000953">
    <property type="entry name" value="Chromo/chromo_shadow_dom"/>
</dbReference>
<evidence type="ECO:0000313" key="5">
    <source>
        <dbReference type="EMBL" id="MFH4981698.1"/>
    </source>
</evidence>
<name>A0ABD6EP12_9BILA</name>
<keyword evidence="2" id="KW-0539">Nucleus</keyword>
<dbReference type="EMBL" id="JBGFUD010007708">
    <property type="protein sequence ID" value="MFH4981698.1"/>
    <property type="molecule type" value="Genomic_DNA"/>
</dbReference>
<feature type="compositionally biased region" description="Low complexity" evidence="3">
    <location>
        <begin position="85"/>
        <end position="96"/>
    </location>
</feature>
<feature type="compositionally biased region" description="Basic and acidic residues" evidence="3">
    <location>
        <begin position="106"/>
        <end position="132"/>
    </location>
</feature>
<keyword evidence="6" id="KW-1185">Reference proteome</keyword>
<dbReference type="InterPro" id="IPR023779">
    <property type="entry name" value="Chromodomain_CS"/>
</dbReference>
<evidence type="ECO:0000259" key="4">
    <source>
        <dbReference type="PROSITE" id="PS50013"/>
    </source>
</evidence>
<dbReference type="Gene3D" id="2.40.50.40">
    <property type="match status" value="1"/>
</dbReference>
<comment type="caution">
    <text evidence="5">The sequence shown here is derived from an EMBL/GenBank/DDBJ whole genome shotgun (WGS) entry which is preliminary data.</text>
</comment>
<dbReference type="InterPro" id="IPR016197">
    <property type="entry name" value="Chromo-like_dom_sf"/>
</dbReference>
<organism evidence="5 6">
    <name type="scientific">Gnathostoma spinigerum</name>
    <dbReference type="NCBI Taxonomy" id="75299"/>
    <lineage>
        <taxon>Eukaryota</taxon>
        <taxon>Metazoa</taxon>
        <taxon>Ecdysozoa</taxon>
        <taxon>Nematoda</taxon>
        <taxon>Chromadorea</taxon>
        <taxon>Rhabditida</taxon>
        <taxon>Spirurina</taxon>
        <taxon>Gnathostomatomorpha</taxon>
        <taxon>Gnathostomatoidea</taxon>
        <taxon>Gnathostomatidae</taxon>
        <taxon>Gnathostoma</taxon>
    </lineage>
</organism>
<comment type="subcellular location">
    <subcellularLocation>
        <location evidence="1">Nucleus</location>
    </subcellularLocation>
</comment>
<feature type="domain" description="Chromo" evidence="4">
    <location>
        <begin position="34"/>
        <end position="94"/>
    </location>
</feature>
<evidence type="ECO:0000256" key="1">
    <source>
        <dbReference type="ARBA" id="ARBA00004123"/>
    </source>
</evidence>
<accession>A0ABD6EP12</accession>
<dbReference type="PROSITE" id="PS50013">
    <property type="entry name" value="CHROMO_2"/>
    <property type="match status" value="1"/>
</dbReference>
<gene>
    <name evidence="5" type="ORF">AB6A40_008407</name>
</gene>
<evidence type="ECO:0000256" key="3">
    <source>
        <dbReference type="SAM" id="MobiDB-lite"/>
    </source>
</evidence>
<evidence type="ECO:0000313" key="6">
    <source>
        <dbReference type="Proteomes" id="UP001608902"/>
    </source>
</evidence>
<feature type="compositionally biased region" description="Acidic residues" evidence="3">
    <location>
        <begin position="8"/>
        <end position="18"/>
    </location>
</feature>
<sequence length="221" mass="25212">MQFRAVEDLGECCGEPDEPLPTAESGNGEEGEEYSVEKILGERYNAQKRCKEYLIKWEGYGDEENTWEPECNLDCPEILEEFRQSLRSTSRSSQSSVKKRTKAKRKAEQSSTDEKVVESEKGIDGIKTKVEFASDSSDDEESIAARRNPKPGESGVEKGWKIESVQTIFPPDDEIPCLTFVVKYYGHRKLERVRKDVMRKYGALPAIEFFERHSSLNPKSL</sequence>
<evidence type="ECO:0000256" key="2">
    <source>
        <dbReference type="ARBA" id="ARBA00023242"/>
    </source>
</evidence>
<dbReference type="PRINTS" id="PR00504">
    <property type="entry name" value="CHROMODOMAIN"/>
</dbReference>
<dbReference type="SUPFAM" id="SSF54160">
    <property type="entry name" value="Chromo domain-like"/>
    <property type="match status" value="2"/>
</dbReference>
<reference evidence="5 6" key="1">
    <citation type="submission" date="2024-08" db="EMBL/GenBank/DDBJ databases">
        <title>Gnathostoma spinigerum genome.</title>
        <authorList>
            <person name="Gonzalez-Bertolin B."/>
            <person name="Monzon S."/>
            <person name="Zaballos A."/>
            <person name="Jimenez P."/>
            <person name="Dekumyoy P."/>
            <person name="Varona S."/>
            <person name="Cuesta I."/>
            <person name="Sumanam S."/>
            <person name="Adisakwattana P."/>
            <person name="Gasser R.B."/>
            <person name="Hernandez-Gonzalez A."/>
            <person name="Young N.D."/>
            <person name="Perteguer M.J."/>
        </authorList>
    </citation>
    <scope>NUCLEOTIDE SEQUENCE [LARGE SCALE GENOMIC DNA]</scope>
    <source>
        <strain evidence="5">AL3</strain>
        <tissue evidence="5">Liver</tissue>
    </source>
</reference>
<dbReference type="Pfam" id="PF00385">
    <property type="entry name" value="Chromo"/>
    <property type="match status" value="1"/>
</dbReference>
<dbReference type="InterPro" id="IPR017984">
    <property type="entry name" value="Chromo_dom_subgr"/>
</dbReference>
<feature type="region of interest" description="Disordered" evidence="3">
    <location>
        <begin position="1"/>
        <end position="34"/>
    </location>
</feature>
<proteinExistence type="predicted"/>
<dbReference type="SMART" id="SM00298">
    <property type="entry name" value="CHROMO"/>
    <property type="match status" value="1"/>
</dbReference>
<protein>
    <recommendedName>
        <fullName evidence="4">Chromo domain-containing protein</fullName>
    </recommendedName>
</protein>
<feature type="region of interest" description="Disordered" evidence="3">
    <location>
        <begin position="85"/>
        <end position="159"/>
    </location>
</feature>
<dbReference type="GO" id="GO:0005634">
    <property type="term" value="C:nucleus"/>
    <property type="evidence" value="ECO:0007669"/>
    <property type="project" value="UniProtKB-SubCell"/>
</dbReference>
<dbReference type="AlphaFoldDB" id="A0ABD6EP12"/>
<dbReference type="PROSITE" id="PS00598">
    <property type="entry name" value="CHROMO_1"/>
    <property type="match status" value="1"/>
</dbReference>